<dbReference type="EMBL" id="JAUHJS010000008">
    <property type="protein sequence ID" value="MDN4166769.1"/>
    <property type="molecule type" value="Genomic_DNA"/>
</dbReference>
<evidence type="ECO:0000313" key="2">
    <source>
        <dbReference type="EMBL" id="MDN4166769.1"/>
    </source>
</evidence>
<organism evidence="2 3">
    <name type="scientific">Shiella aurantiaca</name>
    <dbReference type="NCBI Taxonomy" id="3058365"/>
    <lineage>
        <taxon>Bacteria</taxon>
        <taxon>Pseudomonadati</taxon>
        <taxon>Bacteroidota</taxon>
        <taxon>Cytophagia</taxon>
        <taxon>Cytophagales</taxon>
        <taxon>Shiellaceae</taxon>
        <taxon>Shiella</taxon>
    </lineage>
</organism>
<dbReference type="InterPro" id="IPR008969">
    <property type="entry name" value="CarboxyPept-like_regulatory"/>
</dbReference>
<dbReference type="Gene3D" id="2.60.40.1120">
    <property type="entry name" value="Carboxypeptidase-like, regulatory domain"/>
    <property type="match status" value="1"/>
</dbReference>
<proteinExistence type="predicted"/>
<evidence type="ECO:0000256" key="1">
    <source>
        <dbReference type="SAM" id="Coils"/>
    </source>
</evidence>
<keyword evidence="3" id="KW-1185">Reference proteome</keyword>
<name>A0ABT8F937_9BACT</name>
<sequence>MSTAWAQGVSGYVRTPEQEVLPFATIYVQELATGTTSNANGYFEIKLTPGTYHLVFHYLGYAKHEQTVTVGQDFQSLEVVLKPQAMLLQEYTHKARGENPAYTIMRKAIAKAGYHRLLVQQYQARVYIKGSGKLTGIPFYAKSMMKKEGVEENKVYLVESISDLSFEQPNTYKETVLSVQSNEIDSDQSVSPMQYVQSSFYEEKVVEAVSPLSPKAFSYYKFELIGSFYDNGREVNKIKVIPRNRGEGVFEGVIYINEDLWNIHSLKLSTSQKGFKINMDQIYAPVKENAWMPVSYTFDVSGSILGFDLEGAYVAALSNYKVELNPDLNIPLTVVDEKVEKAPPALPGRKEELDMGFLSDTTLFNANSKVTRRQLRKSIRKYEKEVVALEKQDTIGDVIEENRTLIIDSLARKKDAEFWATMRPVPLSEVEQKSYQVKDSLIIQKAVADTTKTTGKNGKPKRVRKYYPERVVTGGTFNLNKKNSLSFEPFLKGLAYNTVEGFNGRMEMTYRHKDPWHTTIKPTIRYGISSEEFYGTVLASFQKNTLFLKREWEVEAGRYIYQINEENPIPFWLNSFISLVYERNFAKVYEKDFVRGKLNYSFNDQWTGLFHAAWEERNELFNTNFYSLFDWEKRVYSPNRPLNDLLANTGFATNRASKIGFQLAYEPIVRYKKYNGFKTKIEDISPVIKMNYEKGINSLLGSSINYDFLEFSLEGKKRNVGRLLHYYAGIGGFLNNRNMSFVDYKHFYGNQTYLFFVNKIDKFRLLDYYRMSTNGYYAQVHVNQQFRRLVFTNVAALRVMGIHEDLYLNHLHTNNNGYFSEVGYAIDGIWRLFRVEVTAGFRDGRYETWGFRAGMTKSLEFN</sequence>
<dbReference type="Pfam" id="PF13715">
    <property type="entry name" value="CarbopepD_reg_2"/>
    <property type="match status" value="1"/>
</dbReference>
<dbReference type="Proteomes" id="UP001168552">
    <property type="component" value="Unassembled WGS sequence"/>
</dbReference>
<accession>A0ABT8F937</accession>
<protein>
    <submittedName>
        <fullName evidence="2">DUF5686 and carboxypeptidase regulatory-like domain-containing protein</fullName>
    </submittedName>
</protein>
<dbReference type="InterPro" id="IPR043741">
    <property type="entry name" value="DUF5686"/>
</dbReference>
<gene>
    <name evidence="2" type="ORF">QWY31_14755</name>
</gene>
<reference evidence="2" key="1">
    <citation type="submission" date="2023-06" db="EMBL/GenBank/DDBJ databases">
        <title>Cytophagales bacterium Strain LB-30, isolated from soil.</title>
        <authorList>
            <person name="Liu B."/>
        </authorList>
    </citation>
    <scope>NUCLEOTIDE SEQUENCE</scope>
    <source>
        <strain evidence="2">LB-30</strain>
    </source>
</reference>
<dbReference type="Pfam" id="PF18939">
    <property type="entry name" value="DUF5686"/>
    <property type="match status" value="1"/>
</dbReference>
<keyword evidence="1" id="KW-0175">Coiled coil</keyword>
<dbReference type="RefSeq" id="WP_320005307.1">
    <property type="nucleotide sequence ID" value="NZ_JAUHJS010000008.1"/>
</dbReference>
<dbReference type="SUPFAM" id="SSF49464">
    <property type="entry name" value="Carboxypeptidase regulatory domain-like"/>
    <property type="match status" value="1"/>
</dbReference>
<feature type="coiled-coil region" evidence="1">
    <location>
        <begin position="365"/>
        <end position="392"/>
    </location>
</feature>
<evidence type="ECO:0000313" key="3">
    <source>
        <dbReference type="Proteomes" id="UP001168552"/>
    </source>
</evidence>
<comment type="caution">
    <text evidence="2">The sequence shown here is derived from an EMBL/GenBank/DDBJ whole genome shotgun (WGS) entry which is preliminary data.</text>
</comment>